<evidence type="ECO:0000256" key="1">
    <source>
        <dbReference type="SAM" id="MobiDB-lite"/>
    </source>
</evidence>
<organism evidence="2">
    <name type="scientific">marine sediment metagenome</name>
    <dbReference type="NCBI Taxonomy" id="412755"/>
    <lineage>
        <taxon>unclassified sequences</taxon>
        <taxon>metagenomes</taxon>
        <taxon>ecological metagenomes</taxon>
    </lineage>
</organism>
<accession>A0A0F9HG91</accession>
<feature type="region of interest" description="Disordered" evidence="1">
    <location>
        <begin position="1"/>
        <end position="48"/>
    </location>
</feature>
<proteinExistence type="predicted"/>
<gene>
    <name evidence="2" type="ORF">LCGC14_2002100</name>
</gene>
<protein>
    <submittedName>
        <fullName evidence="2">Uncharacterized protein</fullName>
    </submittedName>
</protein>
<dbReference type="EMBL" id="LAZR01022776">
    <property type="protein sequence ID" value="KKL80705.1"/>
    <property type="molecule type" value="Genomic_DNA"/>
</dbReference>
<comment type="caution">
    <text evidence="2">The sequence shown here is derived from an EMBL/GenBank/DDBJ whole genome shotgun (WGS) entry which is preliminary data.</text>
</comment>
<dbReference type="AlphaFoldDB" id="A0A0F9HG91"/>
<sequence>MTQRGSGWGTMHNAPPYRADNPPGAPKISEEPKSGSMLRKSRLGKGSPSLVCQECQGEGAVQLKCLHSLCRPCAKEHIHA</sequence>
<evidence type="ECO:0000313" key="2">
    <source>
        <dbReference type="EMBL" id="KKL80705.1"/>
    </source>
</evidence>
<reference evidence="2" key="1">
    <citation type="journal article" date="2015" name="Nature">
        <title>Complex archaea that bridge the gap between prokaryotes and eukaryotes.</title>
        <authorList>
            <person name="Spang A."/>
            <person name="Saw J.H."/>
            <person name="Jorgensen S.L."/>
            <person name="Zaremba-Niedzwiedzka K."/>
            <person name="Martijn J."/>
            <person name="Lind A.E."/>
            <person name="van Eijk R."/>
            <person name="Schleper C."/>
            <person name="Guy L."/>
            <person name="Ettema T.J."/>
        </authorList>
    </citation>
    <scope>NUCLEOTIDE SEQUENCE</scope>
</reference>
<name>A0A0F9HG91_9ZZZZ</name>